<dbReference type="InterPro" id="IPR018197">
    <property type="entry name" value="Glycerate_kinase_RE-like"/>
</dbReference>
<comment type="similarity">
    <text evidence="1 4">Belongs to the glycerate kinase type-1 family.</text>
</comment>
<proteinExistence type="inferred from homology"/>
<gene>
    <name evidence="5" type="ORF">GGQ54_001223</name>
</gene>
<keyword evidence="2 4" id="KW-0808">Transferase</keyword>
<evidence type="ECO:0000256" key="1">
    <source>
        <dbReference type="ARBA" id="ARBA00006284"/>
    </source>
</evidence>
<dbReference type="PANTHER" id="PTHR21599">
    <property type="entry name" value="GLYCERATE KINASE"/>
    <property type="match status" value="1"/>
</dbReference>
<accession>A0A7Z0D8C5</accession>
<keyword evidence="3 4" id="KW-0418">Kinase</keyword>
<protein>
    <submittedName>
        <fullName evidence="5">Glycerate kinase</fullName>
        <ecNumber evidence="5">2.7.1.31</ecNumber>
    </submittedName>
</protein>
<dbReference type="PIRSF" id="PIRSF006078">
    <property type="entry name" value="GlxK"/>
    <property type="match status" value="1"/>
</dbReference>
<dbReference type="GO" id="GO:0008887">
    <property type="term" value="F:glycerate kinase activity"/>
    <property type="evidence" value="ECO:0007669"/>
    <property type="project" value="UniProtKB-UniRule"/>
</dbReference>
<dbReference type="AlphaFoldDB" id="A0A7Z0D8C5"/>
<evidence type="ECO:0000256" key="4">
    <source>
        <dbReference type="PIRNR" id="PIRNR006078"/>
    </source>
</evidence>
<evidence type="ECO:0000313" key="5">
    <source>
        <dbReference type="EMBL" id="NYI70663.1"/>
    </source>
</evidence>
<dbReference type="Proteomes" id="UP000527616">
    <property type="component" value="Unassembled WGS sequence"/>
</dbReference>
<reference evidence="5 6" key="1">
    <citation type="submission" date="2020-07" db="EMBL/GenBank/DDBJ databases">
        <title>Sequencing the genomes of 1000 actinobacteria strains.</title>
        <authorList>
            <person name="Klenk H.-P."/>
        </authorList>
    </citation>
    <scope>NUCLEOTIDE SEQUENCE [LARGE SCALE GENOMIC DNA]</scope>
    <source>
        <strain evidence="5 6">DSM 103164</strain>
    </source>
</reference>
<dbReference type="SUPFAM" id="SSF110738">
    <property type="entry name" value="Glycerate kinase I"/>
    <property type="match status" value="1"/>
</dbReference>
<sequence length="373" mass="37562">MRILIAPDKFKGSLTAEQVAMIIGDVLTRDRPDLDWRACPVTDGGDGMLAAALGAGYVREPVTVSGPTGRSVDSGYARRDGSAVVELADASGLARLPDGRPDPMGASTRGTGELIAAALRAGCTDIVLGIGGSASTDGGAGMVTALGARILDERGDPLPDGGGSLADAAALDLSGLDPRLDGAQIVVASDVDNPLLGARGAAAVYGPQKGADPDQVALLDRSLRRWAELVRTTTGQDVAARPGAGAAGGTGFGAMAILGASLRPGIEIVLDLVGFHDALAGADLVITGEGSLDEQTLHGKAPAGVAEAARRGGVAVAAVCGRNALSPEQAERAGFDRIWALADLEPDPARSMAHAPELLAKLAREIAADLPRS</sequence>
<dbReference type="EMBL" id="JACBZS010000001">
    <property type="protein sequence ID" value="NYI70663.1"/>
    <property type="molecule type" value="Genomic_DNA"/>
</dbReference>
<dbReference type="Pfam" id="PF02595">
    <property type="entry name" value="Gly_kinase"/>
    <property type="match status" value="1"/>
</dbReference>
<dbReference type="RefSeq" id="WP_179444593.1">
    <property type="nucleotide sequence ID" value="NZ_JACBZS010000001.1"/>
</dbReference>
<dbReference type="InterPro" id="IPR018193">
    <property type="entry name" value="Glyc_kinase_flavodox-like_fold"/>
</dbReference>
<dbReference type="Gene3D" id="3.40.50.10350">
    <property type="entry name" value="Glycerate kinase, domain 1"/>
    <property type="match status" value="1"/>
</dbReference>
<dbReference type="Gene3D" id="3.90.1510.10">
    <property type="entry name" value="Glycerate kinase, domain 2"/>
    <property type="match status" value="1"/>
</dbReference>
<dbReference type="GO" id="GO:0031388">
    <property type="term" value="P:organic acid phosphorylation"/>
    <property type="evidence" value="ECO:0007669"/>
    <property type="project" value="UniProtKB-UniRule"/>
</dbReference>
<dbReference type="PANTHER" id="PTHR21599:SF0">
    <property type="entry name" value="GLYCERATE KINASE"/>
    <property type="match status" value="1"/>
</dbReference>
<evidence type="ECO:0000256" key="2">
    <source>
        <dbReference type="ARBA" id="ARBA00022679"/>
    </source>
</evidence>
<dbReference type="InterPro" id="IPR004381">
    <property type="entry name" value="Glycerate_kinase"/>
</dbReference>
<dbReference type="NCBIfam" id="TIGR00045">
    <property type="entry name" value="glycerate kinase"/>
    <property type="match status" value="1"/>
</dbReference>
<organism evidence="5 6">
    <name type="scientific">Naumannella cuiyingiana</name>
    <dbReference type="NCBI Taxonomy" id="1347891"/>
    <lineage>
        <taxon>Bacteria</taxon>
        <taxon>Bacillati</taxon>
        <taxon>Actinomycetota</taxon>
        <taxon>Actinomycetes</taxon>
        <taxon>Propionibacteriales</taxon>
        <taxon>Propionibacteriaceae</taxon>
        <taxon>Naumannella</taxon>
    </lineage>
</organism>
<dbReference type="EC" id="2.7.1.31" evidence="5"/>
<evidence type="ECO:0000313" key="6">
    <source>
        <dbReference type="Proteomes" id="UP000527616"/>
    </source>
</evidence>
<dbReference type="InterPro" id="IPR036129">
    <property type="entry name" value="Glycerate_kinase_sf"/>
</dbReference>
<name>A0A7Z0D8C5_9ACTN</name>
<comment type="caution">
    <text evidence="5">The sequence shown here is derived from an EMBL/GenBank/DDBJ whole genome shotgun (WGS) entry which is preliminary data.</text>
</comment>
<keyword evidence="6" id="KW-1185">Reference proteome</keyword>
<evidence type="ECO:0000256" key="3">
    <source>
        <dbReference type="ARBA" id="ARBA00022777"/>
    </source>
</evidence>